<comment type="caution">
    <text evidence="3">Lacks conserved residue(s) required for the propagation of feature annotation.</text>
</comment>
<dbReference type="AlphaFoldDB" id="A0A1I8IZR2"/>
<feature type="disulfide bond" evidence="3">
    <location>
        <begin position="53"/>
        <end position="80"/>
    </location>
</feature>
<dbReference type="InterPro" id="IPR013806">
    <property type="entry name" value="Kringle-like"/>
</dbReference>
<evidence type="ECO:0000259" key="5">
    <source>
        <dbReference type="PROSITE" id="PS51092"/>
    </source>
</evidence>
<keyword evidence="1" id="KW-0677">Repeat</keyword>
<evidence type="ECO:0000256" key="4">
    <source>
        <dbReference type="SAM" id="SignalP"/>
    </source>
</evidence>
<feature type="chain" id="PRO_5009845875" evidence="4">
    <location>
        <begin position="20"/>
        <end position="208"/>
    </location>
</feature>
<reference evidence="7 8" key="1">
    <citation type="submission" date="2016-11" db="UniProtKB">
        <authorList>
            <consortium name="WormBaseParasite"/>
        </authorList>
    </citation>
    <scope>IDENTIFICATION</scope>
</reference>
<evidence type="ECO:0000256" key="2">
    <source>
        <dbReference type="ARBA" id="ARBA00023157"/>
    </source>
</evidence>
<dbReference type="Proteomes" id="UP000095280">
    <property type="component" value="Unplaced"/>
</dbReference>
<keyword evidence="4" id="KW-0732">Signal</keyword>
<keyword evidence="6" id="KW-1185">Reference proteome</keyword>
<dbReference type="PROSITE" id="PS51092">
    <property type="entry name" value="FN2_2"/>
    <property type="match status" value="2"/>
</dbReference>
<feature type="disulfide bond" evidence="3">
    <location>
        <begin position="39"/>
        <end position="65"/>
    </location>
</feature>
<evidence type="ECO:0000313" key="8">
    <source>
        <dbReference type="WBParaSite" id="maker-uti_cns_0045353-snap-gene-0.8-mRNA-1"/>
    </source>
</evidence>
<feature type="disulfide bond" evidence="3">
    <location>
        <begin position="96"/>
        <end position="122"/>
    </location>
</feature>
<organism evidence="6 8">
    <name type="scientific">Macrostomum lignano</name>
    <dbReference type="NCBI Taxonomy" id="282301"/>
    <lineage>
        <taxon>Eukaryota</taxon>
        <taxon>Metazoa</taxon>
        <taxon>Spiralia</taxon>
        <taxon>Lophotrochozoa</taxon>
        <taxon>Platyhelminthes</taxon>
        <taxon>Rhabditophora</taxon>
        <taxon>Macrostomorpha</taxon>
        <taxon>Macrostomida</taxon>
        <taxon>Macrostomidae</taxon>
        <taxon>Macrostomum</taxon>
    </lineage>
</organism>
<feature type="domain" description="Fibronectin type-II" evidence="5">
    <location>
        <begin position="91"/>
        <end position="138"/>
    </location>
</feature>
<dbReference type="InterPro" id="IPR036943">
    <property type="entry name" value="FN_type2_sf"/>
</dbReference>
<evidence type="ECO:0000256" key="3">
    <source>
        <dbReference type="PROSITE-ProRule" id="PRU00479"/>
    </source>
</evidence>
<keyword evidence="2 3" id="KW-1015">Disulfide bond</keyword>
<sequence>MPPELLLLVLINQLTGSTAITIFGSSCSTAFVEEPHAFCVFPSQGPEGSISQCQHTGHGPDAWWCPTTRKYCTDAAYKWCPDTRTTYAGSDPGRECHFPFWYKGVEYRHCLRLDARGSFLWCSTTAGNYSGLWTRCRELPDLMPCRFGQPTAQINWSNSDDISQQCVQRGVGDASGGSSWFCRTSLGQERRCPDTEATEAGNDPGRRC</sequence>
<evidence type="ECO:0000313" key="6">
    <source>
        <dbReference type="Proteomes" id="UP000095280"/>
    </source>
</evidence>
<dbReference type="Gene3D" id="2.10.10.10">
    <property type="entry name" value="Fibronectin, type II, collagen-binding"/>
    <property type="match status" value="2"/>
</dbReference>
<evidence type="ECO:0000313" key="7">
    <source>
        <dbReference type="WBParaSite" id="maker-uti_cns_0000392-snap-gene-0.2-mRNA-1"/>
    </source>
</evidence>
<dbReference type="SUPFAM" id="SSF57440">
    <property type="entry name" value="Kringle-like"/>
    <property type="match status" value="2"/>
</dbReference>
<feature type="domain" description="Fibronectin type-II" evidence="5">
    <location>
        <begin position="34"/>
        <end position="82"/>
    </location>
</feature>
<evidence type="ECO:0000256" key="1">
    <source>
        <dbReference type="ARBA" id="ARBA00022737"/>
    </source>
</evidence>
<protein>
    <submittedName>
        <fullName evidence="7 8">Fibronectin type-II domain-containing protein</fullName>
    </submittedName>
</protein>
<dbReference type="WBParaSite" id="maker-uti_cns_0000392-snap-gene-0.2-mRNA-1">
    <property type="protein sequence ID" value="maker-uti_cns_0000392-snap-gene-0.2-mRNA-1"/>
    <property type="gene ID" value="maker-uti_cns_0000392-snap-gene-0.2"/>
</dbReference>
<dbReference type="SMART" id="SM00059">
    <property type="entry name" value="FN2"/>
    <property type="match status" value="1"/>
</dbReference>
<name>A0A1I8IZR2_9PLAT</name>
<dbReference type="Pfam" id="PF00040">
    <property type="entry name" value="fn2"/>
    <property type="match status" value="1"/>
</dbReference>
<dbReference type="InterPro" id="IPR000562">
    <property type="entry name" value="FN_type2_dom"/>
</dbReference>
<accession>A0A1I8IZR2</accession>
<proteinExistence type="predicted"/>
<dbReference type="WBParaSite" id="maker-uti_cns_0045353-snap-gene-0.8-mRNA-1">
    <property type="protein sequence ID" value="maker-uti_cns_0045353-snap-gene-0.8-mRNA-1"/>
    <property type="gene ID" value="maker-uti_cns_0045353-snap-gene-0.8"/>
</dbReference>
<feature type="signal peptide" evidence="4">
    <location>
        <begin position="1"/>
        <end position="19"/>
    </location>
</feature>